<name>A0A9Q1JZG4_9CARY</name>
<dbReference type="Proteomes" id="UP001153076">
    <property type="component" value="Unassembled WGS sequence"/>
</dbReference>
<reference evidence="1" key="1">
    <citation type="submission" date="2022-04" db="EMBL/GenBank/DDBJ databases">
        <title>Carnegiea gigantea Genome sequencing and assembly v2.</title>
        <authorList>
            <person name="Copetti D."/>
            <person name="Sanderson M.J."/>
            <person name="Burquez A."/>
            <person name="Wojciechowski M.F."/>
        </authorList>
    </citation>
    <scope>NUCLEOTIDE SEQUENCE</scope>
    <source>
        <strain evidence="1">SGP5-SGP5p</strain>
        <tissue evidence="1">Aerial part</tissue>
    </source>
</reference>
<gene>
    <name evidence="1" type="ORF">Cgig2_026570</name>
</gene>
<dbReference type="EMBL" id="JAKOGI010000518">
    <property type="protein sequence ID" value="KAJ8433749.1"/>
    <property type="molecule type" value="Genomic_DNA"/>
</dbReference>
<protein>
    <submittedName>
        <fullName evidence="1">Uncharacterized protein</fullName>
    </submittedName>
</protein>
<evidence type="ECO:0000313" key="1">
    <source>
        <dbReference type="EMBL" id="KAJ8433749.1"/>
    </source>
</evidence>
<keyword evidence="2" id="KW-1185">Reference proteome</keyword>
<comment type="caution">
    <text evidence="1">The sequence shown here is derived from an EMBL/GenBank/DDBJ whole genome shotgun (WGS) entry which is preliminary data.</text>
</comment>
<accession>A0A9Q1JZG4</accession>
<dbReference type="AlphaFoldDB" id="A0A9Q1JZG4"/>
<evidence type="ECO:0000313" key="2">
    <source>
        <dbReference type="Proteomes" id="UP001153076"/>
    </source>
</evidence>
<sequence>MDKYVCVWIRVSTRVYGEAEKDFCGMKMKSVIKGTLVGDIPYDRGQSHTHIAFETLHWRAENNDMYILEATLHSDLIKAHNRTDKTMITLASKPLPLLYGSVGSTGLLDDGAAGVAAAGCASQAGMYKGIIYRGRAQAQLKTKAATHPPSALADKWILLAVSSVDTSI</sequence>
<proteinExistence type="predicted"/>
<organism evidence="1 2">
    <name type="scientific">Carnegiea gigantea</name>
    <dbReference type="NCBI Taxonomy" id="171969"/>
    <lineage>
        <taxon>Eukaryota</taxon>
        <taxon>Viridiplantae</taxon>
        <taxon>Streptophyta</taxon>
        <taxon>Embryophyta</taxon>
        <taxon>Tracheophyta</taxon>
        <taxon>Spermatophyta</taxon>
        <taxon>Magnoliopsida</taxon>
        <taxon>eudicotyledons</taxon>
        <taxon>Gunneridae</taxon>
        <taxon>Pentapetalae</taxon>
        <taxon>Caryophyllales</taxon>
        <taxon>Cactineae</taxon>
        <taxon>Cactaceae</taxon>
        <taxon>Cactoideae</taxon>
        <taxon>Echinocereeae</taxon>
        <taxon>Carnegiea</taxon>
    </lineage>
</organism>